<accession>A0A8R1EJ93</accession>
<evidence type="ECO:0000313" key="2">
    <source>
        <dbReference type="Proteomes" id="UP000005237"/>
    </source>
</evidence>
<organism evidence="1 2">
    <name type="scientific">Caenorhabditis japonica</name>
    <dbReference type="NCBI Taxonomy" id="281687"/>
    <lineage>
        <taxon>Eukaryota</taxon>
        <taxon>Metazoa</taxon>
        <taxon>Ecdysozoa</taxon>
        <taxon>Nematoda</taxon>
        <taxon>Chromadorea</taxon>
        <taxon>Rhabditida</taxon>
        <taxon>Rhabditina</taxon>
        <taxon>Rhabditomorpha</taxon>
        <taxon>Rhabditoidea</taxon>
        <taxon>Rhabditidae</taxon>
        <taxon>Peloderinae</taxon>
        <taxon>Caenorhabditis</taxon>
    </lineage>
</organism>
<proteinExistence type="predicted"/>
<sequence>MHFLQDLRITAVQRLIEGNTIRASAGGHLRFTPAHRELVADDRPDLYLVHLTRNSMDFSATSRKFLRWRRYRGLFKGISTESRTCRATTSGTTANLP</sequence>
<name>A0A8R1EJ93_CAEJA</name>
<protein>
    <submittedName>
        <fullName evidence="1">Uncharacterized protein</fullName>
    </submittedName>
</protein>
<keyword evidence="2" id="KW-1185">Reference proteome</keyword>
<reference evidence="1" key="2">
    <citation type="submission" date="2022-06" db="UniProtKB">
        <authorList>
            <consortium name="EnsemblMetazoa"/>
        </authorList>
    </citation>
    <scope>IDENTIFICATION</scope>
    <source>
        <strain evidence="1">DF5081</strain>
    </source>
</reference>
<dbReference type="AlphaFoldDB" id="A0A8R1EJ93"/>
<dbReference type="Proteomes" id="UP000005237">
    <property type="component" value="Unassembled WGS sequence"/>
</dbReference>
<reference evidence="2" key="1">
    <citation type="submission" date="2010-08" db="EMBL/GenBank/DDBJ databases">
        <authorList>
            <consortium name="Caenorhabditis japonica Sequencing Consortium"/>
            <person name="Wilson R.K."/>
        </authorList>
    </citation>
    <scope>NUCLEOTIDE SEQUENCE [LARGE SCALE GENOMIC DNA]</scope>
    <source>
        <strain evidence="2">DF5081</strain>
    </source>
</reference>
<evidence type="ECO:0000313" key="1">
    <source>
        <dbReference type="EnsemblMetazoa" id="CJA38133.1"/>
    </source>
</evidence>
<dbReference type="EnsemblMetazoa" id="CJA38133.1">
    <property type="protein sequence ID" value="CJA38133.1"/>
    <property type="gene ID" value="WBGene00213980"/>
</dbReference>